<dbReference type="PIRSF" id="PIRSF032184">
    <property type="entry name" value="ATPase_V1_H"/>
    <property type="match status" value="1"/>
</dbReference>
<dbReference type="eggNOG" id="KOG2759">
    <property type="taxonomic scope" value="Eukaryota"/>
</dbReference>
<evidence type="ECO:0000313" key="7">
    <source>
        <dbReference type="EMBL" id="EDO42814.1"/>
    </source>
</evidence>
<gene>
    <name evidence="7" type="ORF">NEMVEDRAFT_v1g164874</name>
</gene>
<dbReference type="Proteomes" id="UP000001593">
    <property type="component" value="Unassembled WGS sequence"/>
</dbReference>
<dbReference type="STRING" id="45351.A7S0D1"/>
<evidence type="ECO:0000256" key="2">
    <source>
        <dbReference type="ARBA" id="ARBA00022448"/>
    </source>
</evidence>
<protein>
    <recommendedName>
        <fullName evidence="5">V-type proton ATPase subunit H</fullName>
    </recommendedName>
</protein>
<proteinExistence type="inferred from homology"/>
<dbReference type="AlphaFoldDB" id="A7S0D1"/>
<evidence type="ECO:0000313" key="8">
    <source>
        <dbReference type="Proteomes" id="UP000001593"/>
    </source>
</evidence>
<dbReference type="OMA" id="HSGHLRW"/>
<dbReference type="SUPFAM" id="SSF48371">
    <property type="entry name" value="ARM repeat"/>
    <property type="match status" value="1"/>
</dbReference>
<dbReference type="InterPro" id="IPR004908">
    <property type="entry name" value="ATPase_V1-cplx_hsu"/>
</dbReference>
<dbReference type="InterPro" id="IPR016024">
    <property type="entry name" value="ARM-type_fold"/>
</dbReference>
<dbReference type="InParanoid" id="A7S0D1"/>
<dbReference type="FunFam" id="1.25.10.10:FF:000067">
    <property type="entry name" value="V-type proton ATPase subunit H"/>
    <property type="match status" value="1"/>
</dbReference>
<dbReference type="Pfam" id="PF11698">
    <property type="entry name" value="V-ATPase_H_C"/>
    <property type="match status" value="1"/>
</dbReference>
<dbReference type="GO" id="GO:0046961">
    <property type="term" value="F:proton-transporting ATPase activity, rotational mechanism"/>
    <property type="evidence" value="ECO:0007669"/>
    <property type="project" value="UniProtKB-UniRule"/>
</dbReference>
<evidence type="ECO:0000256" key="1">
    <source>
        <dbReference type="ARBA" id="ARBA00008613"/>
    </source>
</evidence>
<dbReference type="InterPro" id="IPR038497">
    <property type="entry name" value="ATPase_V1-cplx_hsu_C_sf"/>
</dbReference>
<dbReference type="Pfam" id="PF03224">
    <property type="entry name" value="V-ATPase_H_N"/>
    <property type="match status" value="1"/>
</dbReference>
<organism evidence="7 8">
    <name type="scientific">Nematostella vectensis</name>
    <name type="common">Starlet sea anemone</name>
    <dbReference type="NCBI Taxonomy" id="45351"/>
    <lineage>
        <taxon>Eukaryota</taxon>
        <taxon>Metazoa</taxon>
        <taxon>Cnidaria</taxon>
        <taxon>Anthozoa</taxon>
        <taxon>Hexacorallia</taxon>
        <taxon>Actiniaria</taxon>
        <taxon>Edwardsiidae</taxon>
        <taxon>Nematostella</taxon>
    </lineage>
</organism>
<dbReference type="GO" id="GO:0000221">
    <property type="term" value="C:vacuolar proton-transporting V-type ATPase, V1 domain"/>
    <property type="evidence" value="ECO:0007669"/>
    <property type="project" value="UniProtKB-UniRule"/>
</dbReference>
<keyword evidence="8" id="KW-1185">Reference proteome</keyword>
<dbReference type="FunFam" id="1.25.40.150:FF:000001">
    <property type="entry name" value="V-type proton ATPase subunit H"/>
    <property type="match status" value="1"/>
</dbReference>
<reference evidence="7 8" key="1">
    <citation type="journal article" date="2007" name="Science">
        <title>Sea anemone genome reveals ancestral eumetazoan gene repertoire and genomic organization.</title>
        <authorList>
            <person name="Putnam N.H."/>
            <person name="Srivastava M."/>
            <person name="Hellsten U."/>
            <person name="Dirks B."/>
            <person name="Chapman J."/>
            <person name="Salamov A."/>
            <person name="Terry A."/>
            <person name="Shapiro H."/>
            <person name="Lindquist E."/>
            <person name="Kapitonov V.V."/>
            <person name="Jurka J."/>
            <person name="Genikhovich G."/>
            <person name="Grigoriev I.V."/>
            <person name="Lucas S.M."/>
            <person name="Steele R.E."/>
            <person name="Finnerty J.R."/>
            <person name="Technau U."/>
            <person name="Martindale M.Q."/>
            <person name="Rokhsar D.S."/>
        </authorList>
    </citation>
    <scope>NUCLEOTIDE SEQUENCE [LARGE SCALE GENOMIC DNA]</scope>
    <source>
        <strain evidence="8">CH2 X CH6</strain>
    </source>
</reference>
<keyword evidence="4 5" id="KW-0406">Ion transport</keyword>
<evidence type="ECO:0000256" key="3">
    <source>
        <dbReference type="ARBA" id="ARBA00022781"/>
    </source>
</evidence>
<dbReference type="Gene3D" id="1.25.40.150">
    <property type="entry name" value="V-type ATPase, subunit H, C-terminal domain"/>
    <property type="match status" value="1"/>
</dbReference>
<comment type="function">
    <text evidence="5">Subunit of the V1 complex of vacuolar(H+)-ATPase (V-ATPase), a multisubunit enzyme composed of a peripheral complex (V1) that hydrolyzes ATP and a membrane integral complex (V0) that translocates protons. V-ATPase is responsible for acidifying and maintaining the pH of intracellular compartments.</text>
</comment>
<sequence>MYISGFVIAGSRLVADAVEVRKQTVNWQSYVHGKMISQEDYSMIADYDCMDPVERAKIISDRGDQLAKTCLSLLVKLTRDHTIRYILVLIDDMLNEERSRVAVFHDFGKKNNVNLWGSFLNLINRQDQFIVHQAGVIVAKLACWGNVRLPESDLNFFLSWLKNQLTSPTCEYLHSIALSLQLMLRVESYKEAFFKLEGINSIVATLLRNKIGFQLQYQLIFTLWLLSFDPRIAERMVGNNAVIPVLADILRDSDKEKVTRIITATLRNLLDKPEEKKRESAVSMIQSKLLPVLSILNGKTWADEDIKADIEYVYEKLNEVVQDLSNFDEYAAEVRSGRLEWSPVHKSEKFWRENAHRLNENKYELLKVLNKLLESSEDPLILAVAAHDTGEYVRHYPRGKTVLESLGCKGKVMQMMTHNDPSVRKEALLAVQKLMVHNWEYLGKALKAS</sequence>
<evidence type="ECO:0000256" key="4">
    <source>
        <dbReference type="ARBA" id="ARBA00023065"/>
    </source>
</evidence>
<evidence type="ECO:0000259" key="6">
    <source>
        <dbReference type="Pfam" id="PF11698"/>
    </source>
</evidence>
<dbReference type="PANTHER" id="PTHR10698:SF0">
    <property type="entry name" value="V-TYPE PROTON ATPASE SUBUNIT H"/>
    <property type="match status" value="1"/>
</dbReference>
<dbReference type="InterPro" id="IPR011989">
    <property type="entry name" value="ARM-like"/>
</dbReference>
<keyword evidence="2 5" id="KW-0813">Transport</keyword>
<dbReference type="EMBL" id="DS469560">
    <property type="protein sequence ID" value="EDO42814.1"/>
    <property type="molecule type" value="Genomic_DNA"/>
</dbReference>
<comment type="similarity">
    <text evidence="1 5">Belongs to the V-ATPase H subunit family.</text>
</comment>
<dbReference type="InterPro" id="IPR011987">
    <property type="entry name" value="ATPase_V1-cplx_hsu_C"/>
</dbReference>
<name>A7S0D1_NEMVE</name>
<dbReference type="PANTHER" id="PTHR10698">
    <property type="entry name" value="V-TYPE PROTON ATPASE SUBUNIT H"/>
    <property type="match status" value="1"/>
</dbReference>
<dbReference type="HOGENOM" id="CLU_025709_4_0_1"/>
<dbReference type="PhylomeDB" id="A7S0D1"/>
<feature type="domain" description="ATPase V1 complex subunit H C-terminal" evidence="6">
    <location>
        <begin position="324"/>
        <end position="439"/>
    </location>
</feature>
<evidence type="ECO:0000256" key="5">
    <source>
        <dbReference type="PIRNR" id="PIRNR032184"/>
    </source>
</evidence>
<keyword evidence="3 5" id="KW-0375">Hydrogen ion transport</keyword>
<comment type="subunit">
    <text evidence="5">V-ATPase is a heteromultimeric enzyme made up of two complexes: the ATP-hydrolytic V1 complex and the proton translocation V0 complex.</text>
</comment>
<dbReference type="Gene3D" id="1.25.10.10">
    <property type="entry name" value="Leucine-rich Repeat Variant"/>
    <property type="match status" value="1"/>
</dbReference>
<accession>A7S0D1</accession>